<reference evidence="2" key="1">
    <citation type="submission" date="2016-10" db="EMBL/GenBank/DDBJ databases">
        <authorList>
            <person name="Varghese N."/>
            <person name="Submissions S."/>
        </authorList>
    </citation>
    <scope>NUCLEOTIDE SEQUENCE [LARGE SCALE GENOMIC DNA]</scope>
    <source>
        <strain evidence="2">DSM 22427</strain>
    </source>
</reference>
<organism evidence="1 2">
    <name type="scientific">Halostagnicola kamekurae</name>
    <dbReference type="NCBI Taxonomy" id="619731"/>
    <lineage>
        <taxon>Archaea</taxon>
        <taxon>Methanobacteriati</taxon>
        <taxon>Methanobacteriota</taxon>
        <taxon>Stenosarchaea group</taxon>
        <taxon>Halobacteria</taxon>
        <taxon>Halobacteriales</taxon>
        <taxon>Natrialbaceae</taxon>
        <taxon>Halostagnicola</taxon>
    </lineage>
</organism>
<dbReference type="Proteomes" id="UP000199199">
    <property type="component" value="Unassembled WGS sequence"/>
</dbReference>
<evidence type="ECO:0000313" key="2">
    <source>
        <dbReference type="Proteomes" id="UP000199199"/>
    </source>
</evidence>
<evidence type="ECO:0000313" key="1">
    <source>
        <dbReference type="EMBL" id="SFT02990.1"/>
    </source>
</evidence>
<keyword evidence="2" id="KW-1185">Reference proteome</keyword>
<proteinExistence type="predicted"/>
<sequence>MSIIPSGAKMGSTNLACRHCDTALDLLEMRAVNASNLTPDALFQCPYCSSWYYPEIGLLHSLYGDGKVEKEYFGMPLSLGGTQKRDLNHVEAGEHRPVKMHSLEPGYEYDSIYLLGAHRDGVDEDDWLSFESAGAQNRALLGDSVLISLLRTDATEIAINATLQENRESSFPIGFGDTLEVVYAATTQLDGVTNPPWIDLLQEAQEAIRQGNTLAALPVLRSAVDNCLIRQMYIYQIWEGHDQDSAREWIEDLEDSYEPNRITIAKHGLEQATGTRLTNGPHGDLWEDFSEVVEERDTIIHSETASELAHPDQPTAIELYNTTVSLLVAAYDLFGFHNPGA</sequence>
<accession>A0A1I6UNH6</accession>
<name>A0A1I6UNH6_9EURY</name>
<dbReference type="AlphaFoldDB" id="A0A1I6UNH6"/>
<protein>
    <submittedName>
        <fullName evidence="1">Uncharacterized protein</fullName>
    </submittedName>
</protein>
<gene>
    <name evidence="1" type="ORF">SAMN04488556_3961</name>
</gene>
<dbReference type="EMBL" id="FOZS01000005">
    <property type="protein sequence ID" value="SFT02990.1"/>
    <property type="molecule type" value="Genomic_DNA"/>
</dbReference>